<dbReference type="InterPro" id="IPR012944">
    <property type="entry name" value="SusD_RagB_dom"/>
</dbReference>
<dbReference type="OrthoDB" id="5694214at2"/>
<dbReference type="Pfam" id="PF07980">
    <property type="entry name" value="SusD_RagB"/>
    <property type="match status" value="1"/>
</dbReference>
<evidence type="ECO:0000256" key="5">
    <source>
        <dbReference type="ARBA" id="ARBA00023237"/>
    </source>
</evidence>
<evidence type="ECO:0000313" key="8">
    <source>
        <dbReference type="EMBL" id="RKE55787.1"/>
    </source>
</evidence>
<dbReference type="Gene3D" id="1.25.40.390">
    <property type="match status" value="1"/>
</dbReference>
<dbReference type="SUPFAM" id="SSF48452">
    <property type="entry name" value="TPR-like"/>
    <property type="match status" value="1"/>
</dbReference>
<organism evidence="8 9">
    <name type="scientific">Sphingobacterium detergens</name>
    <dbReference type="NCBI Taxonomy" id="1145106"/>
    <lineage>
        <taxon>Bacteria</taxon>
        <taxon>Pseudomonadati</taxon>
        <taxon>Bacteroidota</taxon>
        <taxon>Sphingobacteriia</taxon>
        <taxon>Sphingobacteriales</taxon>
        <taxon>Sphingobacteriaceae</taxon>
        <taxon>Sphingobacterium</taxon>
    </lineage>
</organism>
<dbReference type="GO" id="GO:0009279">
    <property type="term" value="C:cell outer membrane"/>
    <property type="evidence" value="ECO:0007669"/>
    <property type="project" value="UniProtKB-SubCell"/>
</dbReference>
<proteinExistence type="inferred from homology"/>
<dbReference type="InterPro" id="IPR011990">
    <property type="entry name" value="TPR-like_helical_dom_sf"/>
</dbReference>
<name>A0A420BGI3_SPHD1</name>
<dbReference type="EMBL" id="RAPY01000001">
    <property type="protein sequence ID" value="RKE55787.1"/>
    <property type="molecule type" value="Genomic_DNA"/>
</dbReference>
<evidence type="ECO:0000313" key="9">
    <source>
        <dbReference type="Proteomes" id="UP000286246"/>
    </source>
</evidence>
<evidence type="ECO:0000256" key="4">
    <source>
        <dbReference type="ARBA" id="ARBA00023136"/>
    </source>
</evidence>
<sequence>MKTIIKNKFFSILILVICLSTSCKKDFLNVTPRDRFQDEKVWQDSVLAEKFVSDIYNAFETSNSGFTEQMQASATDEAIWNHSDAFRLLNMGTITGATLGWDGTSRWWERMYVYIRFSNIAIERLSDASKNGISNQYSKDKLLAQAYFIRAYCYHQLLRYYGGVPIITSSYDYSEDPSIYEIKRNSYEECVNLIVKDCDEASRLLGRKKLDKGRVTALAILALKSRMLLYAASDLHDNAKLTAKVTDLSDLKDKLPLLCYMSGSQQERYKLAQAAAKAVLDAGTGYKLNLSAPVSAAEGRANYKSIAMGGGSKAPGIDAAAATDLLFARYYIIESSSSQGLHNGPNGYRNWGGNQPIGWLVDDYEMADGSKFSWNNPPQKSAPYKNRDPRFYASILYDGADWKPRDKSGYGFDPANQIQTGSYDLIIDGKLTKVSGLDTKQSSIEPHNGTWTGYYIQKFIDPDPDIVDAQGRQFVPWPYFRYTEAVFNYIEACIELGETGPAKDWLNKIRFRAGMPAITATDQNTLREIYRHERRIEMAYEQQRFFDARRWLIAAETLGRKVTIIQVNGTFKPGKSLSGTYRYDETIYDYTYTPQEFNTREDRAWKNQLYFLPLSRDEIRKNPLLVQNPGYIE</sequence>
<gene>
    <name evidence="8" type="ORF">DFQ12_0626</name>
</gene>
<evidence type="ECO:0000256" key="2">
    <source>
        <dbReference type="ARBA" id="ARBA00006275"/>
    </source>
</evidence>
<reference evidence="8 9" key="1">
    <citation type="submission" date="2018-09" db="EMBL/GenBank/DDBJ databases">
        <title>Genomic Encyclopedia of Type Strains, Phase III (KMG-III): the genomes of soil and plant-associated and newly described type strains.</title>
        <authorList>
            <person name="Whitman W."/>
        </authorList>
    </citation>
    <scope>NUCLEOTIDE SEQUENCE [LARGE SCALE GENOMIC DNA]</scope>
    <source>
        <strain evidence="8 9">CECT 7938</strain>
    </source>
</reference>
<feature type="domain" description="RagB/SusD" evidence="6">
    <location>
        <begin position="341"/>
        <end position="631"/>
    </location>
</feature>
<comment type="caution">
    <text evidence="8">The sequence shown here is derived from an EMBL/GenBank/DDBJ whole genome shotgun (WGS) entry which is preliminary data.</text>
</comment>
<comment type="subcellular location">
    <subcellularLocation>
        <location evidence="1">Cell outer membrane</location>
    </subcellularLocation>
</comment>
<comment type="similarity">
    <text evidence="2">Belongs to the SusD family.</text>
</comment>
<dbReference type="Pfam" id="PF14322">
    <property type="entry name" value="SusD-like_3"/>
    <property type="match status" value="1"/>
</dbReference>
<dbReference type="Proteomes" id="UP000286246">
    <property type="component" value="Unassembled WGS sequence"/>
</dbReference>
<protein>
    <submittedName>
        <fullName evidence="8">Putative outer membrane starch-binding protein</fullName>
    </submittedName>
</protein>
<keyword evidence="3" id="KW-0732">Signal</keyword>
<keyword evidence="4" id="KW-0472">Membrane</keyword>
<feature type="domain" description="SusD-like N-terminal" evidence="7">
    <location>
        <begin position="26"/>
        <end position="229"/>
    </location>
</feature>
<dbReference type="AlphaFoldDB" id="A0A420BGI3"/>
<dbReference type="RefSeq" id="WP_120257534.1">
    <property type="nucleotide sequence ID" value="NZ_RAPY01000001.1"/>
</dbReference>
<evidence type="ECO:0000259" key="6">
    <source>
        <dbReference type="Pfam" id="PF07980"/>
    </source>
</evidence>
<keyword evidence="5" id="KW-0998">Cell outer membrane</keyword>
<evidence type="ECO:0000259" key="7">
    <source>
        <dbReference type="Pfam" id="PF14322"/>
    </source>
</evidence>
<dbReference type="InterPro" id="IPR033985">
    <property type="entry name" value="SusD-like_N"/>
</dbReference>
<evidence type="ECO:0000256" key="3">
    <source>
        <dbReference type="ARBA" id="ARBA00022729"/>
    </source>
</evidence>
<dbReference type="PROSITE" id="PS51257">
    <property type="entry name" value="PROKAR_LIPOPROTEIN"/>
    <property type="match status" value="1"/>
</dbReference>
<accession>A0A420BGI3</accession>
<evidence type="ECO:0000256" key="1">
    <source>
        <dbReference type="ARBA" id="ARBA00004442"/>
    </source>
</evidence>
<keyword evidence="9" id="KW-1185">Reference proteome</keyword>